<evidence type="ECO:0000256" key="4">
    <source>
        <dbReference type="ARBA" id="ARBA00022692"/>
    </source>
</evidence>
<evidence type="ECO:0000256" key="10">
    <source>
        <dbReference type="SAM" id="MobiDB-lite"/>
    </source>
</evidence>
<evidence type="ECO:0000313" key="12">
    <source>
        <dbReference type="EMBL" id="CRK20523.1"/>
    </source>
</evidence>
<evidence type="ECO:0000256" key="6">
    <source>
        <dbReference type="ARBA" id="ARBA00022989"/>
    </source>
</evidence>
<dbReference type="InterPro" id="IPR004299">
    <property type="entry name" value="MBOAT_fam"/>
</dbReference>
<evidence type="ECO:0000256" key="9">
    <source>
        <dbReference type="ARBA" id="ARBA00023568"/>
    </source>
</evidence>
<evidence type="ECO:0000256" key="5">
    <source>
        <dbReference type="ARBA" id="ARBA00022824"/>
    </source>
</evidence>
<dbReference type="PANTHER" id="PTHR10408">
    <property type="entry name" value="STEROL O-ACYLTRANSFERASE"/>
    <property type="match status" value="1"/>
</dbReference>
<dbReference type="InterPro" id="IPR008928">
    <property type="entry name" value="6-hairpin_glycosidase_sf"/>
</dbReference>
<reference evidence="13" key="1">
    <citation type="submission" date="2015-05" db="EMBL/GenBank/DDBJ databases">
        <authorList>
            <person name="Fogelqvist Johan"/>
        </authorList>
    </citation>
    <scope>NUCLEOTIDE SEQUENCE [LARGE SCALE GENOMIC DNA]</scope>
</reference>
<accession>A0A0G4LEQ2</accession>
<evidence type="ECO:0000256" key="2">
    <source>
        <dbReference type="ARBA" id="ARBA00009010"/>
    </source>
</evidence>
<comment type="function">
    <text evidence="9">Sterol O-acyltransferase that catalyzes the formation of stery esters.</text>
</comment>
<evidence type="ECO:0000256" key="8">
    <source>
        <dbReference type="ARBA" id="ARBA00023315"/>
    </source>
</evidence>
<evidence type="ECO:0000313" key="13">
    <source>
        <dbReference type="Proteomes" id="UP000045706"/>
    </source>
</evidence>
<evidence type="ECO:0000256" key="1">
    <source>
        <dbReference type="ARBA" id="ARBA00004477"/>
    </source>
</evidence>
<comment type="similarity">
    <text evidence="2">Belongs to the membrane-bound acyltransferase family. Sterol o-acyltransferase subfamily.</text>
</comment>
<protein>
    <recommendedName>
        <fullName evidence="14">O-acyltransferase</fullName>
    </recommendedName>
</protein>
<sequence>MIMASTATDTHTNGHTNTPVHEHILRPRPRKAVHSQLSTVSNVSETSSTCDASSYGSALAESGMTSGRSTPVPADAPPSTNIGPPFTSRFLPQVKDGWAYNASLGVEGPMMLDGAKRDRAVWPGDLGVAGTTAYLGLGAAGLESIYYAIETMFFYQNKTTGQTPFAGPTTGSWRNGALSDTYHAWTMIACYNYAIFTGDAEWVDRSWGNITAGLDFPKRLGASWWRRLVGWLAVWVAVPFWLEWTWTAQVFFLLHTMVLLMKMHSWAFYNGHLCETEKRLRALDNPSGANRDPAYLYPTSEDPLRDQASKSPKQAKSSEKHEDTNGSPKKRTASSGSSELKPADALLRTAGHESDEEVSDLREDLARELTSPMGNIAYPRNLTWANYLDYLLCPTLCYELEYPRTPGRDWTSLISKIVAVFGCIFLLTIISEEFILPILIESSLRLNPPMAPGILPPSATERLLILAETVSWLLFPFMLTFLLVFLVIFEYALGACAEMTRFGDRQFYNDWWNSTDWMEFSREWNIPVYSFLRRHVYSASRPHIGRMRATVITFLISAIGHEIVMACITKKLRGYGFICQMLQLPIVMLQRTKLVRGKKTLNNVMFWVSMVMGLSMICSLYVLV</sequence>
<gene>
    <name evidence="12" type="ORF">BN1723_000341</name>
</gene>
<feature type="transmembrane region" description="Helical" evidence="11">
    <location>
        <begin position="472"/>
        <end position="493"/>
    </location>
</feature>
<dbReference type="Gene3D" id="1.50.10.10">
    <property type="match status" value="1"/>
</dbReference>
<feature type="region of interest" description="Disordered" evidence="10">
    <location>
        <begin position="1"/>
        <end position="81"/>
    </location>
</feature>
<keyword evidence="7 11" id="KW-0472">Membrane</keyword>
<dbReference type="Proteomes" id="UP000045706">
    <property type="component" value="Unassembled WGS sequence"/>
</dbReference>
<proteinExistence type="inferred from homology"/>
<dbReference type="SUPFAM" id="SSF48208">
    <property type="entry name" value="Six-hairpin glycosidases"/>
    <property type="match status" value="1"/>
</dbReference>
<dbReference type="GO" id="GO:0005789">
    <property type="term" value="C:endoplasmic reticulum membrane"/>
    <property type="evidence" value="ECO:0007669"/>
    <property type="project" value="UniProtKB-SubCell"/>
</dbReference>
<feature type="transmembrane region" description="Helical" evidence="11">
    <location>
        <begin position="224"/>
        <end position="242"/>
    </location>
</feature>
<evidence type="ECO:0008006" key="14">
    <source>
        <dbReference type="Google" id="ProtNLM"/>
    </source>
</evidence>
<feature type="transmembrane region" description="Helical" evidence="11">
    <location>
        <begin position="417"/>
        <end position="440"/>
    </location>
</feature>
<dbReference type="InterPro" id="IPR012341">
    <property type="entry name" value="6hp_glycosidase-like_sf"/>
</dbReference>
<keyword evidence="6 11" id="KW-1133">Transmembrane helix</keyword>
<dbReference type="EMBL" id="CVQI01011112">
    <property type="protein sequence ID" value="CRK20523.1"/>
    <property type="molecule type" value="Genomic_DNA"/>
</dbReference>
<feature type="region of interest" description="Disordered" evidence="10">
    <location>
        <begin position="283"/>
        <end position="340"/>
    </location>
</feature>
<dbReference type="InterPro" id="IPR014371">
    <property type="entry name" value="Oat_ACAT_DAG_ARE"/>
</dbReference>
<dbReference type="Pfam" id="PF03062">
    <property type="entry name" value="MBOAT"/>
    <property type="match status" value="1"/>
</dbReference>
<keyword evidence="3" id="KW-0808">Transferase</keyword>
<organism evidence="12 13">
    <name type="scientific">Verticillium longisporum</name>
    <name type="common">Verticillium dahliae var. longisporum</name>
    <dbReference type="NCBI Taxonomy" id="100787"/>
    <lineage>
        <taxon>Eukaryota</taxon>
        <taxon>Fungi</taxon>
        <taxon>Dikarya</taxon>
        <taxon>Ascomycota</taxon>
        <taxon>Pezizomycotina</taxon>
        <taxon>Sordariomycetes</taxon>
        <taxon>Hypocreomycetidae</taxon>
        <taxon>Glomerellales</taxon>
        <taxon>Plectosphaerellaceae</taxon>
        <taxon>Verticillium</taxon>
    </lineage>
</organism>
<dbReference type="GO" id="GO:0008204">
    <property type="term" value="P:ergosterol metabolic process"/>
    <property type="evidence" value="ECO:0007669"/>
    <property type="project" value="TreeGrafter"/>
</dbReference>
<feature type="compositionally biased region" description="Low complexity" evidence="10">
    <location>
        <begin position="38"/>
        <end position="49"/>
    </location>
</feature>
<comment type="subcellular location">
    <subcellularLocation>
        <location evidence="1">Endoplasmic reticulum membrane</location>
        <topology evidence="1">Multi-pass membrane protein</topology>
    </subcellularLocation>
</comment>
<keyword evidence="5" id="KW-0256">Endoplasmic reticulum</keyword>
<evidence type="ECO:0000256" key="3">
    <source>
        <dbReference type="ARBA" id="ARBA00022679"/>
    </source>
</evidence>
<feature type="compositionally biased region" description="Polar residues" evidence="10">
    <location>
        <begin position="1"/>
        <end position="19"/>
    </location>
</feature>
<dbReference type="GO" id="GO:0005975">
    <property type="term" value="P:carbohydrate metabolic process"/>
    <property type="evidence" value="ECO:0007669"/>
    <property type="project" value="InterPro"/>
</dbReference>
<dbReference type="AlphaFoldDB" id="A0A0G4LEQ2"/>
<dbReference type="PANTHER" id="PTHR10408:SF9">
    <property type="entry name" value="STEROL O-ACYLTRANSFERASE 2-RELATED"/>
    <property type="match status" value="1"/>
</dbReference>
<keyword evidence="4 11" id="KW-0812">Transmembrane</keyword>
<evidence type="ECO:0000256" key="11">
    <source>
        <dbReference type="SAM" id="Phobius"/>
    </source>
</evidence>
<evidence type="ECO:0000256" key="7">
    <source>
        <dbReference type="ARBA" id="ARBA00023136"/>
    </source>
</evidence>
<keyword evidence="8" id="KW-0012">Acyltransferase</keyword>
<feature type="transmembrane region" description="Helical" evidence="11">
    <location>
        <begin position="604"/>
        <end position="623"/>
    </location>
</feature>
<name>A0A0G4LEQ2_VERLO</name>
<dbReference type="GO" id="GO:0034737">
    <property type="term" value="F:ergosterol O-acyltransferase activity"/>
    <property type="evidence" value="ECO:0007669"/>
    <property type="project" value="TreeGrafter"/>
</dbReference>